<evidence type="ECO:0000259" key="1">
    <source>
        <dbReference type="Pfam" id="PF18961"/>
    </source>
</evidence>
<organism evidence="2 3">
    <name type="scientific">Belliella filtrata</name>
    <dbReference type="NCBI Taxonomy" id="2923435"/>
    <lineage>
        <taxon>Bacteria</taxon>
        <taxon>Pseudomonadati</taxon>
        <taxon>Bacteroidota</taxon>
        <taxon>Cytophagia</taxon>
        <taxon>Cytophagales</taxon>
        <taxon>Cyclobacteriaceae</taxon>
        <taxon>Belliella</taxon>
    </lineage>
</organism>
<proteinExistence type="predicted"/>
<evidence type="ECO:0000313" key="3">
    <source>
        <dbReference type="Proteomes" id="UP001165489"/>
    </source>
</evidence>
<dbReference type="SUPFAM" id="SSF48208">
    <property type="entry name" value="Six-hairpin glycosidases"/>
    <property type="match status" value="1"/>
</dbReference>
<dbReference type="InterPro" id="IPR012341">
    <property type="entry name" value="6hp_glycosidase-like_sf"/>
</dbReference>
<dbReference type="EMBL" id="JAKZGP010000002">
    <property type="protein sequence ID" value="MCH7408099.1"/>
    <property type="molecule type" value="Genomic_DNA"/>
</dbReference>
<dbReference type="Gene3D" id="2.60.40.1180">
    <property type="entry name" value="Golgi alpha-mannosidase II"/>
    <property type="match status" value="1"/>
</dbReference>
<dbReference type="Pfam" id="PF18961">
    <property type="entry name" value="DUF5703_N"/>
    <property type="match status" value="1"/>
</dbReference>
<sequence length="786" mass="90828">MKPFRFYIILVVGLVLSLNAYSQDLSILDQYNPVWNSPSSNAGESMPVGGGDIGLNVWVEDGELIFYMGRSGTFDENNTLLKLGRTRVKLSPNPFKDSDSFRQELVLKDGYLEIQARDTKIEIWVDVHRPIIHLEVASQQAISMTASYESWRYKDLKVTGKANNANSYKWAPQGEVITYADQIDFDVDGVLFFHRNKAEPTVFDIAVAQQQLSEVKEQLYNPVANLTFGGWIGGKGLKVSKKRSGQYQDTAYEAWGLESEKPSKQHRIAIYLHTNQTTDQKQWLNELEQFKAENKSNTWKKNKALTRKWWSNFWDRSHVLIDPGKRMNDSVWNVGKNYQLFRYMLACNAYGKYPTKFNGGLFTVDPYYTDSTYKYTPDHRNWGGGTMTAQNQRLVYFPLLASGDFDLLPSQLDFYLNLLKNAELRTAVYWGHEGASFTEQLENFGLPNPAEYGWKRPEDYDPGMQYNAWLEYQWDTVLEFCLMMLELERYDGQDISKYIAFIESCLKFFDEHYQYLARNRGAKVFDQQGHLVLYPGTANETYKMAYNANSTISGLKVITQRLLELPEGYLDEDQKSHWEEFLARIPPLNYREINGHTLLSPAKIWERVNNTESPQLYPVYPWKLYGLGLPDLDFAWNTWHHDPDVEKFRSHVGWKQDNIFAARMGMVEEAASLTLKKMADSGRRFSAFWGPGFDWVPDHNWGGAGMIGVQEMLLQTLEEKILLFPAWPKDWDVDFKLHAAYQTTVSGTLRNGKLENLKVIPAHREKDIINLLDFSLEEKKGLGDRD</sequence>
<name>A0ABS9UVV9_9BACT</name>
<accession>A0ABS9UVV9</accession>
<protein>
    <submittedName>
        <fullName evidence="2">DUF5703 domain-containing protein</fullName>
    </submittedName>
</protein>
<comment type="caution">
    <text evidence="2">The sequence shown here is derived from an EMBL/GenBank/DDBJ whole genome shotgun (WGS) entry which is preliminary data.</text>
</comment>
<reference evidence="2" key="1">
    <citation type="submission" date="2022-03" db="EMBL/GenBank/DDBJ databases">
        <title>De novo assembled genomes of Belliella spp. (Cyclobacteriaceae) strains.</title>
        <authorList>
            <person name="Szabo A."/>
            <person name="Korponai K."/>
            <person name="Felfoldi T."/>
        </authorList>
    </citation>
    <scope>NUCLEOTIDE SEQUENCE</scope>
    <source>
        <strain evidence="2">DSM 111904</strain>
    </source>
</reference>
<dbReference type="InterPro" id="IPR043757">
    <property type="entry name" value="DUF5703_N"/>
</dbReference>
<keyword evidence="3" id="KW-1185">Reference proteome</keyword>
<dbReference type="InterPro" id="IPR008928">
    <property type="entry name" value="6-hairpin_glycosidase_sf"/>
</dbReference>
<dbReference type="RefSeq" id="WP_241346072.1">
    <property type="nucleotide sequence ID" value="NZ_JAKZGP010000002.1"/>
</dbReference>
<dbReference type="InterPro" id="IPR013780">
    <property type="entry name" value="Glyco_hydro_b"/>
</dbReference>
<feature type="domain" description="DUF5703" evidence="1">
    <location>
        <begin position="34"/>
        <end position="319"/>
    </location>
</feature>
<dbReference type="Proteomes" id="UP001165489">
    <property type="component" value="Unassembled WGS sequence"/>
</dbReference>
<gene>
    <name evidence="2" type="ORF">MM239_01720</name>
</gene>
<dbReference type="Gene3D" id="1.50.10.10">
    <property type="match status" value="1"/>
</dbReference>
<evidence type="ECO:0000313" key="2">
    <source>
        <dbReference type="EMBL" id="MCH7408099.1"/>
    </source>
</evidence>